<reference evidence="7 8" key="1">
    <citation type="submission" date="2016-07" db="EMBL/GenBank/DDBJ databases">
        <title>Pervasive Adenine N6-methylation of Active Genes in Fungi.</title>
        <authorList>
            <consortium name="DOE Joint Genome Institute"/>
            <person name="Mondo S.J."/>
            <person name="Dannebaum R.O."/>
            <person name="Kuo R.C."/>
            <person name="Labutti K."/>
            <person name="Haridas S."/>
            <person name="Kuo A."/>
            <person name="Salamov A."/>
            <person name="Ahrendt S.R."/>
            <person name="Lipzen A."/>
            <person name="Sullivan W."/>
            <person name="Andreopoulos W.B."/>
            <person name="Clum A."/>
            <person name="Lindquist E."/>
            <person name="Daum C."/>
            <person name="Ramamoorthy G.K."/>
            <person name="Gryganskyi A."/>
            <person name="Culley D."/>
            <person name="Magnuson J.K."/>
            <person name="James T.Y."/>
            <person name="O'Malley M.A."/>
            <person name="Stajich J.E."/>
            <person name="Spatafora J.W."/>
            <person name="Visel A."/>
            <person name="Grigoriev I.V."/>
        </authorList>
    </citation>
    <scope>NUCLEOTIDE SEQUENCE [LARGE SCALE GENOMIC DNA]</scope>
    <source>
        <strain evidence="7 8">NRRL 1336</strain>
    </source>
</reference>
<dbReference type="OrthoDB" id="3648309at2759"/>
<dbReference type="Proteomes" id="UP000193560">
    <property type="component" value="Unassembled WGS sequence"/>
</dbReference>
<evidence type="ECO:0000256" key="2">
    <source>
        <dbReference type="ARBA" id="ARBA00005587"/>
    </source>
</evidence>
<dbReference type="InterPro" id="IPR051633">
    <property type="entry name" value="AceTr"/>
</dbReference>
<evidence type="ECO:0000256" key="3">
    <source>
        <dbReference type="ARBA" id="ARBA00022692"/>
    </source>
</evidence>
<accession>A0A1X2IAJ6</accession>
<dbReference type="InterPro" id="IPR000791">
    <property type="entry name" value="Gpr1/Fun34/SatP-like"/>
</dbReference>
<evidence type="ECO:0000256" key="1">
    <source>
        <dbReference type="ARBA" id="ARBA00004141"/>
    </source>
</evidence>
<dbReference type="PANTHER" id="PTHR31123:SF1">
    <property type="entry name" value="ACCUMULATION OF DYADS PROTEIN 2-RELATED"/>
    <property type="match status" value="1"/>
</dbReference>
<dbReference type="PANTHER" id="PTHR31123">
    <property type="entry name" value="ACCUMULATION OF DYADS PROTEIN 2-RELATED"/>
    <property type="match status" value="1"/>
</dbReference>
<keyword evidence="8" id="KW-1185">Reference proteome</keyword>
<dbReference type="GO" id="GO:0015123">
    <property type="term" value="F:acetate transmembrane transporter activity"/>
    <property type="evidence" value="ECO:0007669"/>
    <property type="project" value="TreeGrafter"/>
</dbReference>
<comment type="caution">
    <text evidence="7">The sequence shown here is derived from an EMBL/GenBank/DDBJ whole genome shotgun (WGS) entry which is preliminary data.</text>
</comment>
<gene>
    <name evidence="7" type="ORF">BCR42DRAFT_332296</name>
</gene>
<evidence type="ECO:0000256" key="4">
    <source>
        <dbReference type="ARBA" id="ARBA00022989"/>
    </source>
</evidence>
<name>A0A1X2IAJ6_9FUNG</name>
<dbReference type="EMBL" id="MCGE01000020">
    <property type="protein sequence ID" value="ORZ11972.1"/>
    <property type="molecule type" value="Genomic_DNA"/>
</dbReference>
<comment type="similarity">
    <text evidence="2">Belongs to the acetate uptake transporter (AceTr) (TC 2.A.96) family.</text>
</comment>
<sequence>MPVVSPSTIPASSTAQRFNAMPLAFCGFSIGSILLGFVNTGLVTNVNAVTVGSCIASAGFGLGVGSISELFKGELFSGNVMGVFAGFYVAYGILFIPSTGFTSLADQEDGVREMQICAALFSMVYAVPALLFFLATLKEPWLIRILMFQVTVAFFCSGIGNAVASSTVIAVGGWFSITLGVTAWYMMAAMMYTHENTYFVLPVF</sequence>
<feature type="transmembrane region" description="Helical" evidence="6">
    <location>
        <begin position="171"/>
        <end position="192"/>
    </location>
</feature>
<evidence type="ECO:0000256" key="6">
    <source>
        <dbReference type="SAM" id="Phobius"/>
    </source>
</evidence>
<keyword evidence="3 6" id="KW-0812">Transmembrane</keyword>
<protein>
    <submittedName>
        <fullName evidence="7">GPR1/FUN34/yaaH family-domain-containing protein</fullName>
    </submittedName>
</protein>
<feature type="transmembrane region" description="Helical" evidence="6">
    <location>
        <begin position="46"/>
        <end position="68"/>
    </location>
</feature>
<evidence type="ECO:0000313" key="8">
    <source>
        <dbReference type="Proteomes" id="UP000193560"/>
    </source>
</evidence>
<organism evidence="7 8">
    <name type="scientific">Absidia repens</name>
    <dbReference type="NCBI Taxonomy" id="90262"/>
    <lineage>
        <taxon>Eukaryota</taxon>
        <taxon>Fungi</taxon>
        <taxon>Fungi incertae sedis</taxon>
        <taxon>Mucoromycota</taxon>
        <taxon>Mucoromycotina</taxon>
        <taxon>Mucoromycetes</taxon>
        <taxon>Mucorales</taxon>
        <taxon>Cunninghamellaceae</taxon>
        <taxon>Absidia</taxon>
    </lineage>
</organism>
<dbReference type="Pfam" id="PF01184">
    <property type="entry name" value="Gpr1_Fun34_YaaH"/>
    <property type="match status" value="1"/>
</dbReference>
<keyword evidence="4 6" id="KW-1133">Transmembrane helix</keyword>
<comment type="subcellular location">
    <subcellularLocation>
        <location evidence="1">Membrane</location>
        <topology evidence="1">Multi-pass membrane protein</topology>
    </subcellularLocation>
</comment>
<feature type="transmembrane region" description="Helical" evidence="6">
    <location>
        <begin position="80"/>
        <end position="104"/>
    </location>
</feature>
<feature type="transmembrane region" description="Helical" evidence="6">
    <location>
        <begin position="20"/>
        <end position="39"/>
    </location>
</feature>
<feature type="transmembrane region" description="Helical" evidence="6">
    <location>
        <begin position="141"/>
        <end position="164"/>
    </location>
</feature>
<evidence type="ECO:0000256" key="5">
    <source>
        <dbReference type="ARBA" id="ARBA00023136"/>
    </source>
</evidence>
<dbReference type="GO" id="GO:0005886">
    <property type="term" value="C:plasma membrane"/>
    <property type="evidence" value="ECO:0007669"/>
    <property type="project" value="TreeGrafter"/>
</dbReference>
<proteinExistence type="inferred from homology"/>
<dbReference type="AlphaFoldDB" id="A0A1X2IAJ6"/>
<dbReference type="STRING" id="90262.A0A1X2IAJ6"/>
<evidence type="ECO:0000313" key="7">
    <source>
        <dbReference type="EMBL" id="ORZ11972.1"/>
    </source>
</evidence>
<feature type="transmembrane region" description="Helical" evidence="6">
    <location>
        <begin position="116"/>
        <end position="135"/>
    </location>
</feature>
<keyword evidence="5 6" id="KW-0472">Membrane</keyword>